<feature type="transmembrane region" description="Helical" evidence="1">
    <location>
        <begin position="6"/>
        <end position="25"/>
    </location>
</feature>
<organism evidence="3 4">
    <name type="scientific">Krasilnikoviella flava</name>
    <dbReference type="NCBI Taxonomy" id="526729"/>
    <lineage>
        <taxon>Bacteria</taxon>
        <taxon>Bacillati</taxon>
        <taxon>Actinomycetota</taxon>
        <taxon>Actinomycetes</taxon>
        <taxon>Micrococcales</taxon>
        <taxon>Promicromonosporaceae</taxon>
        <taxon>Krasilnikoviella</taxon>
    </lineage>
</organism>
<evidence type="ECO:0000313" key="3">
    <source>
        <dbReference type="EMBL" id="SKC71332.1"/>
    </source>
</evidence>
<keyword evidence="1" id="KW-0812">Transmembrane</keyword>
<evidence type="ECO:0000256" key="1">
    <source>
        <dbReference type="SAM" id="Phobius"/>
    </source>
</evidence>
<protein>
    <recommendedName>
        <fullName evidence="2">PH domain-containing protein</fullName>
    </recommendedName>
</protein>
<proteinExistence type="predicted"/>
<dbReference type="Pfam" id="PF25362">
    <property type="entry name" value="bPH_11"/>
    <property type="match status" value="1"/>
</dbReference>
<dbReference type="STRING" id="526729.SAMN04324258_2956"/>
<evidence type="ECO:0000259" key="2">
    <source>
        <dbReference type="Pfam" id="PF25362"/>
    </source>
</evidence>
<feature type="domain" description="PH" evidence="2">
    <location>
        <begin position="41"/>
        <end position="166"/>
    </location>
</feature>
<keyword evidence="1" id="KW-0472">Membrane</keyword>
<dbReference type="EMBL" id="FUZQ01000005">
    <property type="protein sequence ID" value="SKC71332.1"/>
    <property type="molecule type" value="Genomic_DNA"/>
</dbReference>
<sequence>MNLPMPVAVGIWVVIGVLLLLVILTGRRRLAARTRDTVPVPPAVPEELGALRLGPLDATYVSSTLAGDWLARVGAHHLGDRSTAHVSVHDAGVLVERDGAPDVFAPVAALRGVGLAPGMAGKYVGADGLVVVTWEDPEADGVPAVALDTGLRTRHAPDRSRLVDAVRHLMTSAPAPKDEQ</sequence>
<dbReference type="Proteomes" id="UP000189777">
    <property type="component" value="Unassembled WGS sequence"/>
</dbReference>
<dbReference type="RefSeq" id="WP_079575230.1">
    <property type="nucleotide sequence ID" value="NZ_FUZQ01000005.1"/>
</dbReference>
<dbReference type="OrthoDB" id="3826692at2"/>
<keyword evidence="4" id="KW-1185">Reference proteome</keyword>
<gene>
    <name evidence="3" type="ORF">SAMN04324258_2956</name>
</gene>
<dbReference type="InterPro" id="IPR057446">
    <property type="entry name" value="PH_bac"/>
</dbReference>
<reference evidence="3 4" key="1">
    <citation type="submission" date="2017-02" db="EMBL/GenBank/DDBJ databases">
        <authorList>
            <person name="Peterson S.W."/>
        </authorList>
    </citation>
    <scope>NUCLEOTIDE SEQUENCE [LARGE SCALE GENOMIC DNA]</scope>
    <source>
        <strain evidence="3 4">DSM 21481</strain>
    </source>
</reference>
<dbReference type="AlphaFoldDB" id="A0A1T5L5L7"/>
<accession>A0A1T5L5L7</accession>
<name>A0A1T5L5L7_9MICO</name>
<evidence type="ECO:0000313" key="4">
    <source>
        <dbReference type="Proteomes" id="UP000189777"/>
    </source>
</evidence>
<keyword evidence="1" id="KW-1133">Transmembrane helix</keyword>